<dbReference type="Gene3D" id="1.20.141.10">
    <property type="entry name" value="Chitosanase, subunit A, domain 1"/>
    <property type="match status" value="1"/>
</dbReference>
<keyword evidence="4" id="KW-1185">Reference proteome</keyword>
<sequence length="172" mass="19459">MANFNKAFQQTMQNEGGFVLHKVEHDSGGWTFAGIAERYNPNWPGWSLVKAGRHDDPLVTRMVMDLYKEKYWDKARLDEVESDLVAYNIFDFGVNAGVRTSVKMAQRIVGVTPDGGLGPITLKAINNYGEQAFVQAFFIGKVARYNAIVARNRTQIKFLHGWLNRSFKTLAL</sequence>
<dbReference type="EMBL" id="JAENRR010000037">
    <property type="protein sequence ID" value="MBK3518575.1"/>
    <property type="molecule type" value="Genomic_DNA"/>
</dbReference>
<reference evidence="3 4" key="1">
    <citation type="submission" date="2021-01" db="EMBL/GenBank/DDBJ databases">
        <title>Carboxyliciviraga sp.nov., isolated from coastal sediments.</title>
        <authorList>
            <person name="Lu D."/>
            <person name="Zhang T."/>
        </authorList>
    </citation>
    <scope>NUCLEOTIDE SEQUENCE [LARGE SCALE GENOMIC DNA]</scope>
    <source>
        <strain evidence="3 4">N1Y132</strain>
    </source>
</reference>
<feature type="domain" description="TtsA-like Glycoside hydrolase family 108" evidence="1">
    <location>
        <begin position="8"/>
        <end position="97"/>
    </location>
</feature>
<evidence type="ECO:0000259" key="1">
    <source>
        <dbReference type="Pfam" id="PF05838"/>
    </source>
</evidence>
<dbReference type="RefSeq" id="WP_200465802.1">
    <property type="nucleotide sequence ID" value="NZ_JAENRR010000037.1"/>
</dbReference>
<comment type="caution">
    <text evidence="3">The sequence shown here is derived from an EMBL/GenBank/DDBJ whole genome shotgun (WGS) entry which is preliminary data.</text>
</comment>
<accession>A0ABS1HLM1</accession>
<dbReference type="Proteomes" id="UP000605676">
    <property type="component" value="Unassembled WGS sequence"/>
</dbReference>
<gene>
    <name evidence="3" type="ORF">JIV24_14615</name>
</gene>
<dbReference type="InterPro" id="IPR008565">
    <property type="entry name" value="TtsA-like_GH18_dom"/>
</dbReference>
<organism evidence="3 4">
    <name type="scientific">Carboxylicivirga marina</name>
    <dbReference type="NCBI Taxonomy" id="2800988"/>
    <lineage>
        <taxon>Bacteria</taxon>
        <taxon>Pseudomonadati</taxon>
        <taxon>Bacteroidota</taxon>
        <taxon>Bacteroidia</taxon>
        <taxon>Marinilabiliales</taxon>
        <taxon>Marinilabiliaceae</taxon>
        <taxon>Carboxylicivirga</taxon>
    </lineage>
</organism>
<dbReference type="Pfam" id="PF09374">
    <property type="entry name" value="PG_binding_3"/>
    <property type="match status" value="1"/>
</dbReference>
<dbReference type="SUPFAM" id="SSF53955">
    <property type="entry name" value="Lysozyme-like"/>
    <property type="match status" value="1"/>
</dbReference>
<dbReference type="InterPro" id="IPR018537">
    <property type="entry name" value="Peptidoglycan-bd_3"/>
</dbReference>
<evidence type="ECO:0000313" key="3">
    <source>
        <dbReference type="EMBL" id="MBK3518575.1"/>
    </source>
</evidence>
<proteinExistence type="predicted"/>
<evidence type="ECO:0000259" key="2">
    <source>
        <dbReference type="Pfam" id="PF09374"/>
    </source>
</evidence>
<evidence type="ECO:0008006" key="5">
    <source>
        <dbReference type="Google" id="ProtNLM"/>
    </source>
</evidence>
<feature type="domain" description="Peptidoglycan binding" evidence="2">
    <location>
        <begin position="101"/>
        <end position="165"/>
    </location>
</feature>
<protein>
    <recommendedName>
        <fullName evidence="5">Peptidoglycan domain protein</fullName>
    </recommendedName>
</protein>
<name>A0ABS1HLM1_9BACT</name>
<evidence type="ECO:0000313" key="4">
    <source>
        <dbReference type="Proteomes" id="UP000605676"/>
    </source>
</evidence>
<dbReference type="Pfam" id="PF05838">
    <property type="entry name" value="Glyco_hydro_108"/>
    <property type="match status" value="1"/>
</dbReference>
<dbReference type="InterPro" id="IPR023346">
    <property type="entry name" value="Lysozyme-like_dom_sf"/>
</dbReference>